<protein>
    <submittedName>
        <fullName evidence="3">RNA-directed DNA polymerase</fullName>
    </submittedName>
</protein>
<keyword evidence="3" id="KW-0548">Nucleotidyltransferase</keyword>
<dbReference type="InterPro" id="IPR043502">
    <property type="entry name" value="DNA/RNA_pol_sf"/>
</dbReference>
<keyword evidence="4" id="KW-1185">Reference proteome</keyword>
<feature type="domain" description="Reverse transcriptase" evidence="2">
    <location>
        <begin position="1"/>
        <end position="311"/>
    </location>
</feature>
<dbReference type="GO" id="GO:0003964">
    <property type="term" value="F:RNA-directed DNA polymerase activity"/>
    <property type="evidence" value="ECO:0007669"/>
    <property type="project" value="UniProtKB-KW"/>
</dbReference>
<sequence>MQEQSFTAKNFRKIYDSENQKGDYIASGFPSQVAVYSKEIKRWRNIRRRLRKSRDIYSEELYKSRNNLVLKIIRHFDAERSELIDKHLETISSLVTAKRFRLSIEEHNSSHHSKQTYRLKAGLENFFSGKQLQYNIKNTYGVKQAGRDLVVSQLKSILSDNFPKYVIRTDIEDFYENIDRGVLSRKLYENPNLSITSRKMINFILKDYAELSGSAKGIPRGVGVSAYLAELYMNEADEKIKELPGLVYYTRYVDDIVAIFSSAPGVGVERKKEEIAHILMLLGLTLHPTKTKIMESSKVKKFRFDYLGYSFESQGGLKIGISKNKEKRYKLRISSAFEKYAGGSKSSKEKRLLINRIRMLTGNTKLSNNIGGAFVGVYSSNKWVNDASCFHCLDRFMGSKIDALACPSLKRRLRKLSFKDGFESKSFRKFTAKELGVLTKAWKGVV</sequence>
<organism evidence="3 4">
    <name type="scientific">Billgrantia aerodenitrificans</name>
    <dbReference type="NCBI Taxonomy" id="2733483"/>
    <lineage>
        <taxon>Bacteria</taxon>
        <taxon>Pseudomonadati</taxon>
        <taxon>Pseudomonadota</taxon>
        <taxon>Gammaproteobacteria</taxon>
        <taxon>Oceanospirillales</taxon>
        <taxon>Halomonadaceae</taxon>
        <taxon>Billgrantia</taxon>
    </lineage>
</organism>
<dbReference type="EMBL" id="JABFTV010000007">
    <property type="protein sequence ID" value="MCE8025243.1"/>
    <property type="molecule type" value="Genomic_DNA"/>
</dbReference>
<dbReference type="Pfam" id="PF00078">
    <property type="entry name" value="RVT_1"/>
    <property type="match status" value="1"/>
</dbReference>
<dbReference type="InterPro" id="IPR051083">
    <property type="entry name" value="GrpII_Intron_Splice-Mob/Def"/>
</dbReference>
<comment type="caution">
    <text evidence="3">The sequence shown here is derived from an EMBL/GenBank/DDBJ whole genome shotgun (WGS) entry which is preliminary data.</text>
</comment>
<accession>A0ABS9ATP2</accession>
<evidence type="ECO:0000256" key="1">
    <source>
        <dbReference type="ARBA" id="ARBA00034120"/>
    </source>
</evidence>
<evidence type="ECO:0000313" key="3">
    <source>
        <dbReference type="EMBL" id="MCE8025243.1"/>
    </source>
</evidence>
<comment type="similarity">
    <text evidence="1">Belongs to the bacterial reverse transcriptase family.</text>
</comment>
<dbReference type="PANTHER" id="PTHR34047">
    <property type="entry name" value="NUCLEAR INTRON MATURASE 1, MITOCHONDRIAL-RELATED"/>
    <property type="match status" value="1"/>
</dbReference>
<dbReference type="CDD" id="cd01646">
    <property type="entry name" value="RT_Bac_retron_I"/>
    <property type="match status" value="1"/>
</dbReference>
<dbReference type="PANTHER" id="PTHR34047:SF8">
    <property type="entry name" value="PROTEIN YKFC"/>
    <property type="match status" value="1"/>
</dbReference>
<dbReference type="PROSITE" id="PS50878">
    <property type="entry name" value="RT_POL"/>
    <property type="match status" value="1"/>
</dbReference>
<dbReference type="RefSeq" id="WP_234254356.1">
    <property type="nucleotide sequence ID" value="NZ_JABFTV010000007.1"/>
</dbReference>
<evidence type="ECO:0000313" key="4">
    <source>
        <dbReference type="Proteomes" id="UP001320272"/>
    </source>
</evidence>
<keyword evidence="3" id="KW-0808">Transferase</keyword>
<dbReference type="NCBIfam" id="NF041747">
    <property type="entry name" value="Drt3a"/>
    <property type="match status" value="1"/>
</dbReference>
<evidence type="ECO:0000259" key="2">
    <source>
        <dbReference type="PROSITE" id="PS50878"/>
    </source>
</evidence>
<dbReference type="InterPro" id="IPR000477">
    <property type="entry name" value="RT_dom"/>
</dbReference>
<reference evidence="3 4" key="1">
    <citation type="journal article" date="2021" name="Front. Microbiol.">
        <title>Aerobic Denitrification and Heterotrophic Sulfur Oxidation in the Genus Halomonas Revealed by Six Novel Species Characterizations and Genome-Based Analysis.</title>
        <authorList>
            <person name="Wang L."/>
            <person name="Shao Z."/>
        </authorList>
    </citation>
    <scope>NUCLEOTIDE SEQUENCE [LARGE SCALE GENOMIC DNA]</scope>
    <source>
        <strain evidence="3 4">MCCC 1A11058</strain>
    </source>
</reference>
<keyword evidence="3" id="KW-0695">RNA-directed DNA polymerase</keyword>
<proteinExistence type="inferred from homology"/>
<dbReference type="Proteomes" id="UP001320272">
    <property type="component" value="Unassembled WGS sequence"/>
</dbReference>
<dbReference type="SUPFAM" id="SSF56672">
    <property type="entry name" value="DNA/RNA polymerases"/>
    <property type="match status" value="1"/>
</dbReference>
<gene>
    <name evidence="3" type="ORF">HOP59_14020</name>
</gene>
<name>A0ABS9ATP2_9GAMM</name>